<organism evidence="3 4">
    <name type="scientific">Pelistega suis</name>
    <dbReference type="NCBI Taxonomy" id="1631957"/>
    <lineage>
        <taxon>Bacteria</taxon>
        <taxon>Pseudomonadati</taxon>
        <taxon>Pseudomonadota</taxon>
        <taxon>Betaproteobacteria</taxon>
        <taxon>Burkholderiales</taxon>
        <taxon>Alcaligenaceae</taxon>
        <taxon>Pelistega</taxon>
    </lineage>
</organism>
<name>A0A849P680_9BURK</name>
<dbReference type="RefSeq" id="WP_171679984.1">
    <property type="nucleotide sequence ID" value="NZ_JABGBN010000002.1"/>
</dbReference>
<evidence type="ECO:0000256" key="1">
    <source>
        <dbReference type="SAM" id="MobiDB-lite"/>
    </source>
</evidence>
<evidence type="ECO:0008006" key="5">
    <source>
        <dbReference type="Google" id="ProtNLM"/>
    </source>
</evidence>
<dbReference type="Proteomes" id="UP000537862">
    <property type="component" value="Unassembled WGS sequence"/>
</dbReference>
<proteinExistence type="predicted"/>
<accession>A0A849P680</accession>
<keyword evidence="2" id="KW-0732">Signal</keyword>
<feature type="compositionally biased region" description="Polar residues" evidence="1">
    <location>
        <begin position="55"/>
        <end position="65"/>
    </location>
</feature>
<gene>
    <name evidence="3" type="ORF">HKX39_03770</name>
</gene>
<evidence type="ECO:0000313" key="3">
    <source>
        <dbReference type="EMBL" id="NOL51292.1"/>
    </source>
</evidence>
<reference evidence="3 4" key="1">
    <citation type="submission" date="2020-05" db="EMBL/GenBank/DDBJ databases">
        <authorList>
            <person name="Niu N."/>
        </authorList>
    </citation>
    <scope>NUCLEOTIDE SEQUENCE [LARGE SCALE GENOMIC DNA]</scope>
    <source>
        <strain evidence="3 4">3340-03</strain>
    </source>
</reference>
<dbReference type="EMBL" id="JABGBN010000002">
    <property type="protein sequence ID" value="NOL51292.1"/>
    <property type="molecule type" value="Genomic_DNA"/>
</dbReference>
<feature type="signal peptide" evidence="2">
    <location>
        <begin position="1"/>
        <end position="25"/>
    </location>
</feature>
<sequence>MKVTKMANMVLSSVMALGLAGLAQAQSVQQLPAQQMSAPKMEQIPQSADIAKNAPMTQSHQSMGESKSKAQEKTAKQMKKSEVKKAEKKSKAKKANKSAEKRMKKNHRAN</sequence>
<dbReference type="AlphaFoldDB" id="A0A849P680"/>
<feature type="compositionally biased region" description="Basic residues" evidence="1">
    <location>
        <begin position="86"/>
        <end position="110"/>
    </location>
</feature>
<feature type="compositionally biased region" description="Low complexity" evidence="1">
    <location>
        <begin position="25"/>
        <end position="35"/>
    </location>
</feature>
<protein>
    <recommendedName>
        <fullName evidence="5">Acid-shock protein</fullName>
    </recommendedName>
</protein>
<feature type="region of interest" description="Disordered" evidence="1">
    <location>
        <begin position="25"/>
        <end position="110"/>
    </location>
</feature>
<comment type="caution">
    <text evidence="3">The sequence shown here is derived from an EMBL/GenBank/DDBJ whole genome shotgun (WGS) entry which is preliminary data.</text>
</comment>
<feature type="compositionally biased region" description="Basic and acidic residues" evidence="1">
    <location>
        <begin position="66"/>
        <end position="85"/>
    </location>
</feature>
<keyword evidence="4" id="KW-1185">Reference proteome</keyword>
<feature type="chain" id="PRO_5032371171" description="Acid-shock protein" evidence="2">
    <location>
        <begin position="26"/>
        <end position="110"/>
    </location>
</feature>
<evidence type="ECO:0000256" key="2">
    <source>
        <dbReference type="SAM" id="SignalP"/>
    </source>
</evidence>
<evidence type="ECO:0000313" key="4">
    <source>
        <dbReference type="Proteomes" id="UP000537862"/>
    </source>
</evidence>